<protein>
    <recommendedName>
        <fullName evidence="2">Anti-sigma factor antagonist</fullName>
    </recommendedName>
</protein>
<evidence type="ECO:0000313" key="6">
    <source>
        <dbReference type="Proteomes" id="UP000645217"/>
    </source>
</evidence>
<evidence type="ECO:0000256" key="1">
    <source>
        <dbReference type="ARBA" id="ARBA00009013"/>
    </source>
</evidence>
<proteinExistence type="inferred from homology"/>
<reference evidence="5" key="1">
    <citation type="journal article" date="2014" name="Int. J. Syst. Evol. Microbiol.">
        <title>Complete genome sequence of Corynebacterium casei LMG S-19264T (=DSM 44701T), isolated from a smear-ripened cheese.</title>
        <authorList>
            <consortium name="US DOE Joint Genome Institute (JGI-PGF)"/>
            <person name="Walter F."/>
            <person name="Albersmeier A."/>
            <person name="Kalinowski J."/>
            <person name="Ruckert C."/>
        </authorList>
    </citation>
    <scope>NUCLEOTIDE SEQUENCE</scope>
    <source>
        <strain evidence="5">JCM 13064</strain>
    </source>
</reference>
<dbReference type="CDD" id="cd07043">
    <property type="entry name" value="STAS_anti-anti-sigma_factors"/>
    <property type="match status" value="1"/>
</dbReference>
<evidence type="ECO:0000256" key="3">
    <source>
        <dbReference type="SAM" id="MobiDB-lite"/>
    </source>
</evidence>
<dbReference type="PROSITE" id="PS50801">
    <property type="entry name" value="STAS"/>
    <property type="match status" value="1"/>
</dbReference>
<organism evidence="5 6">
    <name type="scientific">Sphaerisporangium melleum</name>
    <dbReference type="NCBI Taxonomy" id="321316"/>
    <lineage>
        <taxon>Bacteria</taxon>
        <taxon>Bacillati</taxon>
        <taxon>Actinomycetota</taxon>
        <taxon>Actinomycetes</taxon>
        <taxon>Streptosporangiales</taxon>
        <taxon>Streptosporangiaceae</taxon>
        <taxon>Sphaerisporangium</taxon>
    </lineage>
</organism>
<dbReference type="InterPro" id="IPR058548">
    <property type="entry name" value="MlaB-like_STAS"/>
</dbReference>
<feature type="region of interest" description="Disordered" evidence="3">
    <location>
        <begin position="121"/>
        <end position="140"/>
    </location>
</feature>
<dbReference type="AlphaFoldDB" id="A0A917VRW4"/>
<feature type="domain" description="STAS" evidence="4">
    <location>
        <begin position="5"/>
        <end position="95"/>
    </location>
</feature>
<keyword evidence="6" id="KW-1185">Reference proteome</keyword>
<sequence length="152" mass="15941">MSAQLQVSIAYRPPVAVLALMGELDLATADVLAASAADLIGRGHVNLVVDTSGLRFCDSSGLEAICEAGERATRAGGSMRLLAVRGTLERVLEITRPEHRFRPEGGEGTWAATAADPAQRWRPAGTPRAHGRTAAGRFTGRGPLTARVTAGR</sequence>
<dbReference type="Gene3D" id="3.30.750.24">
    <property type="entry name" value="STAS domain"/>
    <property type="match status" value="1"/>
</dbReference>
<dbReference type="InterPro" id="IPR036513">
    <property type="entry name" value="STAS_dom_sf"/>
</dbReference>
<dbReference type="SUPFAM" id="SSF52091">
    <property type="entry name" value="SpoIIaa-like"/>
    <property type="match status" value="1"/>
</dbReference>
<dbReference type="GO" id="GO:0043856">
    <property type="term" value="F:anti-sigma factor antagonist activity"/>
    <property type="evidence" value="ECO:0007669"/>
    <property type="project" value="InterPro"/>
</dbReference>
<comment type="caution">
    <text evidence="5">The sequence shown here is derived from an EMBL/GenBank/DDBJ whole genome shotgun (WGS) entry which is preliminary data.</text>
</comment>
<dbReference type="InterPro" id="IPR003658">
    <property type="entry name" value="Anti-sigma_ant"/>
</dbReference>
<dbReference type="PANTHER" id="PTHR33495:SF2">
    <property type="entry name" value="ANTI-SIGMA FACTOR ANTAGONIST TM_1081-RELATED"/>
    <property type="match status" value="1"/>
</dbReference>
<dbReference type="EMBL" id="BMNT01000037">
    <property type="protein sequence ID" value="GGL08368.1"/>
    <property type="molecule type" value="Genomic_DNA"/>
</dbReference>
<accession>A0A917VRW4</accession>
<evidence type="ECO:0000256" key="2">
    <source>
        <dbReference type="RuleBase" id="RU003749"/>
    </source>
</evidence>
<dbReference type="InterPro" id="IPR002645">
    <property type="entry name" value="STAS_dom"/>
</dbReference>
<dbReference type="Pfam" id="PF13466">
    <property type="entry name" value="STAS_2"/>
    <property type="match status" value="1"/>
</dbReference>
<comment type="similarity">
    <text evidence="1 2">Belongs to the anti-sigma-factor antagonist family.</text>
</comment>
<dbReference type="Proteomes" id="UP000645217">
    <property type="component" value="Unassembled WGS sequence"/>
</dbReference>
<name>A0A917VRW4_9ACTN</name>
<evidence type="ECO:0000313" key="5">
    <source>
        <dbReference type="EMBL" id="GGL08368.1"/>
    </source>
</evidence>
<evidence type="ECO:0000259" key="4">
    <source>
        <dbReference type="PROSITE" id="PS50801"/>
    </source>
</evidence>
<dbReference type="PANTHER" id="PTHR33495">
    <property type="entry name" value="ANTI-SIGMA FACTOR ANTAGONIST TM_1081-RELATED-RELATED"/>
    <property type="match status" value="1"/>
</dbReference>
<dbReference type="NCBIfam" id="TIGR00377">
    <property type="entry name" value="ant_ant_sig"/>
    <property type="match status" value="1"/>
</dbReference>
<dbReference type="RefSeq" id="WP_189166246.1">
    <property type="nucleotide sequence ID" value="NZ_BMNT01000037.1"/>
</dbReference>
<reference evidence="5" key="2">
    <citation type="submission" date="2020-09" db="EMBL/GenBank/DDBJ databases">
        <authorList>
            <person name="Sun Q."/>
            <person name="Ohkuma M."/>
        </authorList>
    </citation>
    <scope>NUCLEOTIDE SEQUENCE</scope>
    <source>
        <strain evidence="5">JCM 13064</strain>
    </source>
</reference>
<gene>
    <name evidence="5" type="primary">arsI</name>
    <name evidence="5" type="ORF">GCM10007964_58270</name>
</gene>